<keyword evidence="4 10" id="KW-0028">Amino-acid biosynthesis</keyword>
<dbReference type="FunFam" id="3.40.50.1100:FF:000006">
    <property type="entry name" value="Cysteine synthase"/>
    <property type="match status" value="1"/>
</dbReference>
<dbReference type="InterPro" id="IPR050214">
    <property type="entry name" value="Cys_Synth/Cystath_Beta-Synth"/>
</dbReference>
<comment type="caution">
    <text evidence="12">The sequence shown here is derived from an EMBL/GenBank/DDBJ whole genome shotgun (WGS) entry which is preliminary data.</text>
</comment>
<evidence type="ECO:0000256" key="8">
    <source>
        <dbReference type="PIRSR" id="PIRSR605856-50"/>
    </source>
</evidence>
<accession>A0ABD3BVV5</accession>
<evidence type="ECO:0000313" key="12">
    <source>
        <dbReference type="EMBL" id="KAL3621636.1"/>
    </source>
</evidence>
<protein>
    <recommendedName>
        <fullName evidence="10">Cysteine synthase</fullName>
        <ecNumber evidence="10">2.5.1.47</ecNumber>
    </recommendedName>
</protein>
<dbReference type="NCBIfam" id="TIGR01136">
    <property type="entry name" value="cysKM"/>
    <property type="match status" value="1"/>
</dbReference>
<keyword evidence="6 8" id="KW-0663">Pyridoxal phosphate</keyword>
<evidence type="ECO:0000256" key="10">
    <source>
        <dbReference type="RuleBase" id="RU003985"/>
    </source>
</evidence>
<dbReference type="EMBL" id="JAVIJP010000066">
    <property type="protein sequence ID" value="KAL3621636.1"/>
    <property type="molecule type" value="Genomic_DNA"/>
</dbReference>
<feature type="binding site" evidence="8">
    <location>
        <position position="151"/>
    </location>
    <ligand>
        <name>pyridoxal 5'-phosphate</name>
        <dbReference type="ChEBI" id="CHEBI:597326"/>
    </ligand>
</feature>
<dbReference type="InterPro" id="IPR005859">
    <property type="entry name" value="CysK"/>
</dbReference>
<dbReference type="SUPFAM" id="SSF53686">
    <property type="entry name" value="Tryptophan synthase beta subunit-like PLP-dependent enzymes"/>
    <property type="match status" value="1"/>
</dbReference>
<comment type="similarity">
    <text evidence="2 10">Belongs to the cysteine synthase/cystathionine beta-synthase family.</text>
</comment>
<dbReference type="PROSITE" id="PS00901">
    <property type="entry name" value="CYS_SYNTHASE"/>
    <property type="match status" value="1"/>
</dbReference>
<keyword evidence="5 10" id="KW-0808">Transferase</keyword>
<keyword evidence="7 10" id="KW-0198">Cysteine biosynthesis</keyword>
<dbReference type="InterPro" id="IPR001216">
    <property type="entry name" value="P-phosphate_BS"/>
</dbReference>
<organism evidence="12 13">
    <name type="scientific">Castilleja foliolosa</name>
    <dbReference type="NCBI Taxonomy" id="1961234"/>
    <lineage>
        <taxon>Eukaryota</taxon>
        <taxon>Viridiplantae</taxon>
        <taxon>Streptophyta</taxon>
        <taxon>Embryophyta</taxon>
        <taxon>Tracheophyta</taxon>
        <taxon>Spermatophyta</taxon>
        <taxon>Magnoliopsida</taxon>
        <taxon>eudicotyledons</taxon>
        <taxon>Gunneridae</taxon>
        <taxon>Pentapetalae</taxon>
        <taxon>asterids</taxon>
        <taxon>lamiids</taxon>
        <taxon>Lamiales</taxon>
        <taxon>Orobanchaceae</taxon>
        <taxon>Pedicularideae</taxon>
        <taxon>Castillejinae</taxon>
        <taxon>Castilleja</taxon>
    </lineage>
</organism>
<reference evidence="13" key="1">
    <citation type="journal article" date="2024" name="IScience">
        <title>Strigolactones Initiate the Formation of Haustorium-like Structures in Castilleja.</title>
        <authorList>
            <person name="Buerger M."/>
            <person name="Peterson D."/>
            <person name="Chory J."/>
        </authorList>
    </citation>
    <scope>NUCLEOTIDE SEQUENCE [LARGE SCALE GENOMIC DNA]</scope>
</reference>
<evidence type="ECO:0000256" key="2">
    <source>
        <dbReference type="ARBA" id="ARBA00007103"/>
    </source>
</evidence>
<evidence type="ECO:0000256" key="5">
    <source>
        <dbReference type="ARBA" id="ARBA00022679"/>
    </source>
</evidence>
<comment type="catalytic activity">
    <reaction evidence="10">
        <text>O-acetyl-L-serine + hydrogen sulfide = L-cysteine + acetate</text>
        <dbReference type="Rhea" id="RHEA:14829"/>
        <dbReference type="ChEBI" id="CHEBI:29919"/>
        <dbReference type="ChEBI" id="CHEBI:30089"/>
        <dbReference type="ChEBI" id="CHEBI:35235"/>
        <dbReference type="ChEBI" id="CHEBI:58340"/>
        <dbReference type="EC" id="2.5.1.47"/>
    </reaction>
</comment>
<evidence type="ECO:0000256" key="3">
    <source>
        <dbReference type="ARBA" id="ARBA00011738"/>
    </source>
</evidence>
<comment type="subunit">
    <text evidence="3">Homodimer.</text>
</comment>
<feature type="domain" description="Tryptophan synthase beta chain-like PALP" evidence="11">
    <location>
        <begin position="83"/>
        <end position="369"/>
    </location>
</feature>
<evidence type="ECO:0000313" key="13">
    <source>
        <dbReference type="Proteomes" id="UP001632038"/>
    </source>
</evidence>
<evidence type="ECO:0000256" key="1">
    <source>
        <dbReference type="ARBA" id="ARBA00001933"/>
    </source>
</evidence>
<feature type="binding site" evidence="8">
    <location>
        <begin position="255"/>
        <end position="259"/>
    </location>
    <ligand>
        <name>pyridoxal 5'-phosphate</name>
        <dbReference type="ChEBI" id="CHEBI:597326"/>
    </ligand>
</feature>
<evidence type="ECO:0000256" key="4">
    <source>
        <dbReference type="ARBA" id="ARBA00022605"/>
    </source>
</evidence>
<dbReference type="NCBIfam" id="TIGR01139">
    <property type="entry name" value="cysK"/>
    <property type="match status" value="1"/>
</dbReference>
<dbReference type="AlphaFoldDB" id="A0ABD3BVV5"/>
<name>A0ABD3BVV5_9LAMI</name>
<gene>
    <name evidence="12" type="ORF">CASFOL_036548</name>
</gene>
<evidence type="ECO:0000256" key="7">
    <source>
        <dbReference type="ARBA" id="ARBA00023192"/>
    </source>
</evidence>
<dbReference type="InterPro" id="IPR005856">
    <property type="entry name" value="Cys_synth"/>
</dbReference>
<evidence type="ECO:0000256" key="9">
    <source>
        <dbReference type="PIRSR" id="PIRSR605856-51"/>
    </source>
</evidence>
<dbReference type="PANTHER" id="PTHR10314">
    <property type="entry name" value="CYSTATHIONINE BETA-SYNTHASE"/>
    <property type="match status" value="1"/>
</dbReference>
<evidence type="ECO:0000259" key="11">
    <source>
        <dbReference type="Pfam" id="PF00291"/>
    </source>
</evidence>
<dbReference type="Gene3D" id="3.40.50.1100">
    <property type="match status" value="2"/>
</dbReference>
<feature type="modified residue" description="N6-(pyridoxal phosphate)lysine" evidence="9">
    <location>
        <position position="120"/>
    </location>
</feature>
<dbReference type="FunFam" id="3.40.50.1100:FF:000130">
    <property type="entry name" value="Cysteine synthase"/>
    <property type="match status" value="1"/>
</dbReference>
<evidence type="ECO:0000256" key="6">
    <source>
        <dbReference type="ARBA" id="ARBA00022898"/>
    </source>
</evidence>
<dbReference type="EC" id="2.5.1.47" evidence="10"/>
<dbReference type="GO" id="GO:0004124">
    <property type="term" value="F:cysteine synthase activity"/>
    <property type="evidence" value="ECO:0007669"/>
    <property type="project" value="UniProtKB-UniRule"/>
</dbReference>
<dbReference type="Proteomes" id="UP001632038">
    <property type="component" value="Unassembled WGS sequence"/>
</dbReference>
<proteinExistence type="inferred from homology"/>
<dbReference type="InterPro" id="IPR001926">
    <property type="entry name" value="TrpB-like_PALP"/>
</dbReference>
<dbReference type="Pfam" id="PF00291">
    <property type="entry name" value="PALP"/>
    <property type="match status" value="1"/>
</dbReference>
<feature type="binding site" evidence="8">
    <location>
        <position position="343"/>
    </location>
    <ligand>
        <name>pyridoxal 5'-phosphate</name>
        <dbReference type="ChEBI" id="CHEBI:597326"/>
    </ligand>
</feature>
<dbReference type="GO" id="GO:0006535">
    <property type="term" value="P:cysteine biosynthetic process from serine"/>
    <property type="evidence" value="ECO:0007669"/>
    <property type="project" value="UniProtKB-UniRule"/>
</dbReference>
<sequence length="396" mass="42278">MASLVNKPLTSVCTANKSDLFSPEHTFPKQCRILSRRAANSVRISGSGVFTRTSRDNDRGVVCKAVSMEPQTEIEGLNIAEDVTQLIGKTPMVYLNSVVKGCVANIAAKLEIMEPCCSVKDRIGHSMISDAEQKGLITPGKSILVEPTSGNTGIGLAFIAASKGYKLILTMPASMSLERRVLLKAFGAELVLTDAAKGMKGAVQKAEDIVNSTQNAYMLQQFENPANPKVHYETTGPEIWEDTKGKVDIFVAGIGTGGTISGVGRYLKEYNPKIKVIGVEPTESNVLTGGKPGPHKIQGIGAGFIPKNLDQDVVDEVIEISSDESVEMAKQLALQEGLLVGISSGAAAAAAIRVAKRPENAGKLIAVVFPSFGERYLSTVLFQSIREEVEKMQPEA</sequence>
<dbReference type="InterPro" id="IPR036052">
    <property type="entry name" value="TrpB-like_PALP_sf"/>
</dbReference>
<comment type="cofactor">
    <cofactor evidence="1 8 10">
        <name>pyridoxal 5'-phosphate</name>
        <dbReference type="ChEBI" id="CHEBI:597326"/>
    </cofactor>
</comment>
<dbReference type="CDD" id="cd01561">
    <property type="entry name" value="CBS_like"/>
    <property type="match status" value="1"/>
</dbReference>
<keyword evidence="13" id="KW-1185">Reference proteome</keyword>